<evidence type="ECO:0000259" key="10">
    <source>
        <dbReference type="PROSITE" id="PS50887"/>
    </source>
</evidence>
<sequence>MERRAKGSFGTALRQASNWPYMPALIVLVMVVLCAWFADGQKRHIADENLRASVTEQLSLIRARLEGKINGNVQLVQGLVAMMEMEPSIDQSGFAQLVERLLRNDTQIRHIAAAPDLVIRMIYPLKGNEKLIDFDYRLNLAQSGPALQVRDSGELMVTGPVKLVQGGRALIARYPVFVDTPLHEHKFWGLVSAVIDLDRLLRDAGLLAQDLPIEIALASNDAAGQYGTPFFGDARTFQDMPVDMTVQLGRETWRIAAVPKGGWHPLPPDIWTFRLLTALVGIVVMAPMIWGGRLMSERQRNIVVLQQRKDELKEISQRLEIAIDASKIGIWEIDIETGRLLWDERMHQIYDLPQDQAKGDKSDWENALHPDDRKRALGEFSQTSDGKGYEDKFRLLLKNGEIRHVRAIGVSYVNSLGDQKIIGVNWDVTEDVLLQQELREAKRRAEQHNAELEQARRQMEYNSLHDALTHLPNRRFLDQLLAEKAANVALRSPLTILHIDLDRFKEINDTLGHAAGDEILKHVAGLLTHHLPPRDFVARIGGDEFVVVSEMPAENGYYETLSKQIIEAFSTPIIFEGHECRAGASIGIASEGDGSERLEQLLIDADIALYEAKRKGRNRSEFFTDTLRSSVIHTKQTADEILRGLEANEFIAYFQPQFDAHTLEISGVEALVRWDHPGKGIMPPFSFLKIAESLNVVSRLDEIVLEHALRHFQQWAKSGLDIPKVSVNISAQRLHDQNLFNRLSSLGIRPGSVCFELLESISFDEHDELLIGNIQKLKALGIDIEIDDFGTGHASIISLLKLTPRRLKIDRQLIRPILQSSTGRQLVESIIDIGQACGIEIVAEGVESMAHAALLRDLGCHHLQGYAFARPMSGADFLDFARQRNWLTEWESSQPDRLRLPA</sequence>
<dbReference type="CDD" id="cd01949">
    <property type="entry name" value="GGDEF"/>
    <property type="match status" value="1"/>
</dbReference>
<evidence type="ECO:0000259" key="7">
    <source>
        <dbReference type="PROSITE" id="PS50113"/>
    </source>
</evidence>
<evidence type="ECO:0000256" key="3">
    <source>
        <dbReference type="ARBA" id="ARBA00022989"/>
    </source>
</evidence>
<dbReference type="InterPro" id="IPR013655">
    <property type="entry name" value="PAS_fold_3"/>
</dbReference>
<dbReference type="NCBIfam" id="TIGR00254">
    <property type="entry name" value="GGDEF"/>
    <property type="match status" value="1"/>
</dbReference>
<dbReference type="SMART" id="SM00052">
    <property type="entry name" value="EAL"/>
    <property type="match status" value="1"/>
</dbReference>
<dbReference type="SUPFAM" id="SSF141868">
    <property type="entry name" value="EAL domain-like"/>
    <property type="match status" value="1"/>
</dbReference>
<dbReference type="SMART" id="SM01079">
    <property type="entry name" value="CHASE"/>
    <property type="match status" value="1"/>
</dbReference>
<comment type="subcellular location">
    <subcellularLocation>
        <location evidence="1">Membrane</location>
    </subcellularLocation>
</comment>
<dbReference type="Gene3D" id="3.30.450.20">
    <property type="entry name" value="PAS domain"/>
    <property type="match status" value="1"/>
</dbReference>
<dbReference type="EMBL" id="QFBC01000004">
    <property type="protein sequence ID" value="PWE56326.1"/>
    <property type="molecule type" value="Genomic_DNA"/>
</dbReference>
<dbReference type="SMART" id="SM00091">
    <property type="entry name" value="PAS"/>
    <property type="match status" value="1"/>
</dbReference>
<dbReference type="InterPro" id="IPR035919">
    <property type="entry name" value="EAL_sf"/>
</dbReference>
<dbReference type="PROSITE" id="PS50883">
    <property type="entry name" value="EAL"/>
    <property type="match status" value="1"/>
</dbReference>
<comment type="caution">
    <text evidence="11">The sequence shown here is derived from an EMBL/GenBank/DDBJ whole genome shotgun (WGS) entry which is preliminary data.</text>
</comment>
<keyword evidence="4 6" id="KW-0472">Membrane</keyword>
<evidence type="ECO:0000259" key="8">
    <source>
        <dbReference type="PROSITE" id="PS50839"/>
    </source>
</evidence>
<reference evidence="11 12" key="1">
    <citation type="submission" date="2018-05" db="EMBL/GenBank/DDBJ databases">
        <title>The draft genome of strain NS-104.</title>
        <authorList>
            <person name="Hang P."/>
            <person name="Jiang J."/>
        </authorList>
    </citation>
    <scope>NUCLEOTIDE SEQUENCE [LARGE SCALE GENOMIC DNA]</scope>
    <source>
        <strain evidence="11 12">NS-104</strain>
    </source>
</reference>
<dbReference type="GO" id="GO:0003824">
    <property type="term" value="F:catalytic activity"/>
    <property type="evidence" value="ECO:0007669"/>
    <property type="project" value="UniProtKB-ARBA"/>
</dbReference>
<dbReference type="PANTHER" id="PTHR44757:SF2">
    <property type="entry name" value="BIOFILM ARCHITECTURE MAINTENANCE PROTEIN MBAA"/>
    <property type="match status" value="1"/>
</dbReference>
<dbReference type="Pfam" id="PF00563">
    <property type="entry name" value="EAL"/>
    <property type="match status" value="1"/>
</dbReference>
<evidence type="ECO:0000256" key="1">
    <source>
        <dbReference type="ARBA" id="ARBA00004370"/>
    </source>
</evidence>
<dbReference type="GO" id="GO:0016020">
    <property type="term" value="C:membrane"/>
    <property type="evidence" value="ECO:0007669"/>
    <property type="project" value="UniProtKB-SubCell"/>
</dbReference>
<keyword evidence="3 6" id="KW-1133">Transmembrane helix</keyword>
<organism evidence="11 12">
    <name type="scientific">Metarhizobium album</name>
    <dbReference type="NCBI Taxonomy" id="2182425"/>
    <lineage>
        <taxon>Bacteria</taxon>
        <taxon>Pseudomonadati</taxon>
        <taxon>Pseudomonadota</taxon>
        <taxon>Alphaproteobacteria</taxon>
        <taxon>Hyphomicrobiales</taxon>
        <taxon>Rhizobiaceae</taxon>
        <taxon>Metarhizobium</taxon>
    </lineage>
</organism>
<dbReference type="InterPro" id="IPR000160">
    <property type="entry name" value="GGDEF_dom"/>
</dbReference>
<evidence type="ECO:0000313" key="12">
    <source>
        <dbReference type="Proteomes" id="UP000245252"/>
    </source>
</evidence>
<dbReference type="Pfam" id="PF00990">
    <property type="entry name" value="GGDEF"/>
    <property type="match status" value="1"/>
</dbReference>
<dbReference type="PROSITE" id="PS50113">
    <property type="entry name" value="PAC"/>
    <property type="match status" value="1"/>
</dbReference>
<keyword evidence="2 6" id="KW-0812">Transmembrane</keyword>
<evidence type="ECO:0000313" key="11">
    <source>
        <dbReference type="EMBL" id="PWE56326.1"/>
    </source>
</evidence>
<dbReference type="Pfam" id="PF08447">
    <property type="entry name" value="PAS_3"/>
    <property type="match status" value="1"/>
</dbReference>
<evidence type="ECO:0000256" key="4">
    <source>
        <dbReference type="ARBA" id="ARBA00023136"/>
    </source>
</evidence>
<evidence type="ECO:0000256" key="6">
    <source>
        <dbReference type="SAM" id="Phobius"/>
    </source>
</evidence>
<feature type="domain" description="GGDEF" evidence="10">
    <location>
        <begin position="492"/>
        <end position="625"/>
    </location>
</feature>
<dbReference type="InterPro" id="IPR052155">
    <property type="entry name" value="Biofilm_reg_signaling"/>
</dbReference>
<feature type="transmembrane region" description="Helical" evidence="6">
    <location>
        <begin position="271"/>
        <end position="290"/>
    </location>
</feature>
<dbReference type="InterPro" id="IPR042240">
    <property type="entry name" value="CHASE_sf"/>
</dbReference>
<dbReference type="SMART" id="SM00267">
    <property type="entry name" value="GGDEF"/>
    <property type="match status" value="1"/>
</dbReference>
<dbReference type="InterPro" id="IPR035965">
    <property type="entry name" value="PAS-like_dom_sf"/>
</dbReference>
<feature type="domain" description="PAC" evidence="7">
    <location>
        <begin position="389"/>
        <end position="440"/>
    </location>
</feature>
<keyword evidence="5" id="KW-0175">Coiled coil</keyword>
<protein>
    <submittedName>
        <fullName evidence="11">Bifunctional diguanylate cyclase/phosphodiesterase</fullName>
    </submittedName>
</protein>
<dbReference type="Gene3D" id="3.20.20.450">
    <property type="entry name" value="EAL domain"/>
    <property type="match status" value="1"/>
</dbReference>
<dbReference type="SUPFAM" id="SSF55785">
    <property type="entry name" value="PYP-like sensor domain (PAS domain)"/>
    <property type="match status" value="1"/>
</dbReference>
<dbReference type="InterPro" id="IPR006189">
    <property type="entry name" value="CHASE_dom"/>
</dbReference>
<dbReference type="Pfam" id="PF03924">
    <property type="entry name" value="CHASE"/>
    <property type="match status" value="1"/>
</dbReference>
<dbReference type="InterPro" id="IPR000014">
    <property type="entry name" value="PAS"/>
</dbReference>
<gene>
    <name evidence="11" type="ORF">DEM27_10730</name>
</gene>
<dbReference type="Gene3D" id="3.30.70.270">
    <property type="match status" value="1"/>
</dbReference>
<dbReference type="AlphaFoldDB" id="A0A2U2DSM2"/>
<feature type="domain" description="CHASE" evidence="8">
    <location>
        <begin position="115"/>
        <end position="256"/>
    </location>
</feature>
<dbReference type="InterPro" id="IPR000700">
    <property type="entry name" value="PAS-assoc_C"/>
</dbReference>
<dbReference type="Proteomes" id="UP000245252">
    <property type="component" value="Unassembled WGS sequence"/>
</dbReference>
<dbReference type="Gene3D" id="3.30.450.350">
    <property type="entry name" value="CHASE domain"/>
    <property type="match status" value="1"/>
</dbReference>
<dbReference type="SUPFAM" id="SSF55073">
    <property type="entry name" value="Nucleotide cyclase"/>
    <property type="match status" value="1"/>
</dbReference>
<dbReference type="PANTHER" id="PTHR44757">
    <property type="entry name" value="DIGUANYLATE CYCLASE DGCP"/>
    <property type="match status" value="1"/>
</dbReference>
<dbReference type="InterPro" id="IPR029787">
    <property type="entry name" value="Nucleotide_cyclase"/>
</dbReference>
<keyword evidence="12" id="KW-1185">Reference proteome</keyword>
<evidence type="ECO:0000256" key="5">
    <source>
        <dbReference type="SAM" id="Coils"/>
    </source>
</evidence>
<feature type="domain" description="EAL" evidence="9">
    <location>
        <begin position="634"/>
        <end position="885"/>
    </location>
</feature>
<dbReference type="InterPro" id="IPR001633">
    <property type="entry name" value="EAL_dom"/>
</dbReference>
<accession>A0A2U2DSM2</accession>
<dbReference type="CDD" id="cd01948">
    <property type="entry name" value="EAL"/>
    <property type="match status" value="1"/>
</dbReference>
<feature type="coiled-coil region" evidence="5">
    <location>
        <begin position="295"/>
        <end position="325"/>
    </location>
</feature>
<dbReference type="OrthoDB" id="9814202at2"/>
<proteinExistence type="predicted"/>
<dbReference type="GO" id="GO:0007165">
    <property type="term" value="P:signal transduction"/>
    <property type="evidence" value="ECO:0007669"/>
    <property type="project" value="UniProtKB-ARBA"/>
</dbReference>
<evidence type="ECO:0000256" key="2">
    <source>
        <dbReference type="ARBA" id="ARBA00022692"/>
    </source>
</evidence>
<feature type="coiled-coil region" evidence="5">
    <location>
        <begin position="431"/>
        <end position="462"/>
    </location>
</feature>
<feature type="transmembrane region" description="Helical" evidence="6">
    <location>
        <begin position="21"/>
        <end position="38"/>
    </location>
</feature>
<name>A0A2U2DSM2_9HYPH</name>
<dbReference type="PROSITE" id="PS50887">
    <property type="entry name" value="GGDEF"/>
    <property type="match status" value="1"/>
</dbReference>
<evidence type="ECO:0000259" key="9">
    <source>
        <dbReference type="PROSITE" id="PS50883"/>
    </source>
</evidence>
<dbReference type="PROSITE" id="PS50839">
    <property type="entry name" value="CHASE"/>
    <property type="match status" value="1"/>
</dbReference>
<dbReference type="InterPro" id="IPR043128">
    <property type="entry name" value="Rev_trsase/Diguanyl_cyclase"/>
</dbReference>